<evidence type="ECO:0000256" key="1">
    <source>
        <dbReference type="SAM" id="Phobius"/>
    </source>
</evidence>
<dbReference type="Pfam" id="PF04536">
    <property type="entry name" value="TPM_phosphatase"/>
    <property type="match status" value="1"/>
</dbReference>
<dbReference type="AlphaFoldDB" id="A0A386HSE1"/>
<dbReference type="PANTHER" id="PTHR30373:SF2">
    <property type="entry name" value="UPF0603 PROTEIN YGCG"/>
    <property type="match status" value="1"/>
</dbReference>
<dbReference type="Proteomes" id="UP000266118">
    <property type="component" value="Chromosome"/>
</dbReference>
<dbReference type="Gene3D" id="3.10.310.50">
    <property type="match status" value="1"/>
</dbReference>
<name>A0A386HSE1_9BACT</name>
<protein>
    <submittedName>
        <fullName evidence="3">TPM domain-containing protein</fullName>
    </submittedName>
</protein>
<dbReference type="RefSeq" id="WP_119989445.1">
    <property type="nucleotide sequence ID" value="NZ_CP032489.1"/>
</dbReference>
<dbReference type="InterPro" id="IPR007621">
    <property type="entry name" value="TPM_dom"/>
</dbReference>
<dbReference type="PANTHER" id="PTHR30373">
    <property type="entry name" value="UPF0603 PROTEIN YGCG"/>
    <property type="match status" value="1"/>
</dbReference>
<dbReference type="KEGG" id="ark:D6B99_13745"/>
<evidence type="ECO:0000259" key="2">
    <source>
        <dbReference type="Pfam" id="PF04536"/>
    </source>
</evidence>
<organism evidence="3 4">
    <name type="scientific">Arachidicoccus soli</name>
    <dbReference type="NCBI Taxonomy" id="2341117"/>
    <lineage>
        <taxon>Bacteria</taxon>
        <taxon>Pseudomonadati</taxon>
        <taxon>Bacteroidota</taxon>
        <taxon>Chitinophagia</taxon>
        <taxon>Chitinophagales</taxon>
        <taxon>Chitinophagaceae</taxon>
        <taxon>Arachidicoccus</taxon>
    </lineage>
</organism>
<proteinExistence type="predicted"/>
<dbReference type="EMBL" id="CP032489">
    <property type="protein sequence ID" value="AYD48569.1"/>
    <property type="molecule type" value="Genomic_DNA"/>
</dbReference>
<evidence type="ECO:0000313" key="3">
    <source>
        <dbReference type="EMBL" id="AYD48569.1"/>
    </source>
</evidence>
<keyword evidence="1" id="KW-0812">Transmembrane</keyword>
<accession>A0A386HSE1</accession>
<feature type="transmembrane region" description="Helical" evidence="1">
    <location>
        <begin position="190"/>
        <end position="209"/>
    </location>
</feature>
<gene>
    <name evidence="3" type="ORF">D6B99_13745</name>
</gene>
<feature type="domain" description="TPM" evidence="2">
    <location>
        <begin position="41"/>
        <end position="174"/>
    </location>
</feature>
<sequence length="275" mass="28497">MNLSQPKYKRIYLVFLTLLLFSNNFLRAQTVLPKPNPPRLVVDNAGLLIPEQRAILEQKLDALSDSTSNQIAVVTIPTLQEGDAIYPIEDYANKLFRSWGIGGEKHNNGVLLLIVNSSSSTNPHGQIKIEVGYGLEGAITDVQSKSIIENDLSPNFKQGNYYQGIDQAINSLSAAAVGEYKVPQRQKGDGGSGLGTFIIIVIIIIVIIARSSGGGGGGVASRKGWGGMFWPMFFGGMLGGGGNNGGGFGGGGFGGGGFGGFGGGSSGGGGASGGW</sequence>
<reference evidence="3 4" key="1">
    <citation type="submission" date="2018-09" db="EMBL/GenBank/DDBJ databases">
        <title>Arachidicoccus sp. nov., a bacterium isolated from soil.</title>
        <authorList>
            <person name="Weon H.-Y."/>
            <person name="Kwon S.-W."/>
            <person name="Lee S.A."/>
        </authorList>
    </citation>
    <scope>NUCLEOTIDE SEQUENCE [LARGE SCALE GENOMIC DNA]</scope>
    <source>
        <strain evidence="3 4">KIS59-12</strain>
    </source>
</reference>
<keyword evidence="4" id="KW-1185">Reference proteome</keyword>
<dbReference type="OrthoDB" id="9810918at2"/>
<evidence type="ECO:0000313" key="4">
    <source>
        <dbReference type="Proteomes" id="UP000266118"/>
    </source>
</evidence>
<keyword evidence="1" id="KW-0472">Membrane</keyword>
<keyword evidence="1" id="KW-1133">Transmembrane helix</keyword>